<evidence type="ECO:0000313" key="2">
    <source>
        <dbReference type="EMBL" id="KAK7467791.1"/>
    </source>
</evidence>
<dbReference type="Proteomes" id="UP001519460">
    <property type="component" value="Unassembled WGS sequence"/>
</dbReference>
<evidence type="ECO:0000256" key="1">
    <source>
        <dbReference type="SAM" id="MobiDB-lite"/>
    </source>
</evidence>
<dbReference type="AlphaFoldDB" id="A0ABD0JAC8"/>
<dbReference type="EMBL" id="JACVVK020000539">
    <property type="protein sequence ID" value="KAK7467791.1"/>
    <property type="molecule type" value="Genomic_DNA"/>
</dbReference>
<organism evidence="2 3">
    <name type="scientific">Batillaria attramentaria</name>
    <dbReference type="NCBI Taxonomy" id="370345"/>
    <lineage>
        <taxon>Eukaryota</taxon>
        <taxon>Metazoa</taxon>
        <taxon>Spiralia</taxon>
        <taxon>Lophotrochozoa</taxon>
        <taxon>Mollusca</taxon>
        <taxon>Gastropoda</taxon>
        <taxon>Caenogastropoda</taxon>
        <taxon>Sorbeoconcha</taxon>
        <taxon>Cerithioidea</taxon>
        <taxon>Batillariidae</taxon>
        <taxon>Batillaria</taxon>
    </lineage>
</organism>
<protein>
    <submittedName>
        <fullName evidence="2">Uncharacterized protein</fullName>
    </submittedName>
</protein>
<name>A0ABD0JAC8_9CAEN</name>
<feature type="compositionally biased region" description="Polar residues" evidence="1">
    <location>
        <begin position="11"/>
        <end position="22"/>
    </location>
</feature>
<feature type="region of interest" description="Disordered" evidence="1">
    <location>
        <begin position="1"/>
        <end position="22"/>
    </location>
</feature>
<reference evidence="2 3" key="1">
    <citation type="journal article" date="2023" name="Sci. Data">
        <title>Genome assembly of the Korean intertidal mud-creeper Batillaria attramentaria.</title>
        <authorList>
            <person name="Patra A.K."/>
            <person name="Ho P.T."/>
            <person name="Jun S."/>
            <person name="Lee S.J."/>
            <person name="Kim Y."/>
            <person name="Won Y.J."/>
        </authorList>
    </citation>
    <scope>NUCLEOTIDE SEQUENCE [LARGE SCALE GENOMIC DNA]</scope>
    <source>
        <strain evidence="2">Wonlab-2016</strain>
    </source>
</reference>
<accession>A0ABD0JAC8</accession>
<keyword evidence="3" id="KW-1185">Reference proteome</keyword>
<sequence>MNKPIKRCKSGLSQSNTPQQPQAERKIMLLQGLERCSSSEGTSYTVGGDSNNVGFTRRRLKVTSRCLSPAVDLVLTGPVPHVPVVNEGCLHWQHGCKIHHQNLGPATLAAEAVLITTSSLLLENRSQHSQEKSSVV</sequence>
<gene>
    <name evidence="2" type="ORF">BaRGS_00036979</name>
</gene>
<comment type="caution">
    <text evidence="2">The sequence shown here is derived from an EMBL/GenBank/DDBJ whole genome shotgun (WGS) entry which is preliminary data.</text>
</comment>
<evidence type="ECO:0000313" key="3">
    <source>
        <dbReference type="Proteomes" id="UP001519460"/>
    </source>
</evidence>
<proteinExistence type="predicted"/>